<organism evidence="2 3">
    <name type="scientific">Stylosanthes scabra</name>
    <dbReference type="NCBI Taxonomy" id="79078"/>
    <lineage>
        <taxon>Eukaryota</taxon>
        <taxon>Viridiplantae</taxon>
        <taxon>Streptophyta</taxon>
        <taxon>Embryophyta</taxon>
        <taxon>Tracheophyta</taxon>
        <taxon>Spermatophyta</taxon>
        <taxon>Magnoliopsida</taxon>
        <taxon>eudicotyledons</taxon>
        <taxon>Gunneridae</taxon>
        <taxon>Pentapetalae</taxon>
        <taxon>rosids</taxon>
        <taxon>fabids</taxon>
        <taxon>Fabales</taxon>
        <taxon>Fabaceae</taxon>
        <taxon>Papilionoideae</taxon>
        <taxon>50 kb inversion clade</taxon>
        <taxon>dalbergioids sensu lato</taxon>
        <taxon>Dalbergieae</taxon>
        <taxon>Pterocarpus clade</taxon>
        <taxon>Stylosanthes</taxon>
    </lineage>
</organism>
<evidence type="ECO:0000313" key="2">
    <source>
        <dbReference type="EMBL" id="MED6151811.1"/>
    </source>
</evidence>
<protein>
    <submittedName>
        <fullName evidence="2">Uncharacterized protein</fullName>
    </submittedName>
</protein>
<dbReference type="Proteomes" id="UP001341840">
    <property type="component" value="Unassembled WGS sequence"/>
</dbReference>
<reference evidence="2 3" key="1">
    <citation type="journal article" date="2023" name="Plants (Basel)">
        <title>Bridging the Gap: Combining Genomics and Transcriptomics Approaches to Understand Stylosanthes scabra, an Orphan Legume from the Brazilian Caatinga.</title>
        <authorList>
            <person name="Ferreira-Neto J.R.C."/>
            <person name="da Silva M.D."/>
            <person name="Binneck E."/>
            <person name="de Melo N.F."/>
            <person name="da Silva R.H."/>
            <person name="de Melo A.L.T.M."/>
            <person name="Pandolfi V."/>
            <person name="Bustamante F.O."/>
            <person name="Brasileiro-Vidal A.C."/>
            <person name="Benko-Iseppon A.M."/>
        </authorList>
    </citation>
    <scope>NUCLEOTIDE SEQUENCE [LARGE SCALE GENOMIC DNA]</scope>
    <source>
        <tissue evidence="2">Leaves</tissue>
    </source>
</reference>
<gene>
    <name evidence="2" type="ORF">PIB30_085975</name>
</gene>
<accession>A0ABU6TV64</accession>
<proteinExistence type="predicted"/>
<feature type="region of interest" description="Disordered" evidence="1">
    <location>
        <begin position="109"/>
        <end position="140"/>
    </location>
</feature>
<sequence length="140" mass="15922">ATKTSKSSILILRLRRLCVNSGNNPCFFSRLTEILLKKFLKRVVIIWLKQEAGNQRRTLADFTNPTTVSRGSSIVWPTVEANNFELKPALVQLVQQNLLEDKQGELQKEAWKARKQRKQKKAEQTGSKTEHSHLGATTHA</sequence>
<name>A0ABU6TV64_9FABA</name>
<evidence type="ECO:0000313" key="3">
    <source>
        <dbReference type="Proteomes" id="UP001341840"/>
    </source>
</evidence>
<evidence type="ECO:0000256" key="1">
    <source>
        <dbReference type="SAM" id="MobiDB-lite"/>
    </source>
</evidence>
<keyword evidence="3" id="KW-1185">Reference proteome</keyword>
<feature type="non-terminal residue" evidence="2">
    <location>
        <position position="1"/>
    </location>
</feature>
<comment type="caution">
    <text evidence="2">The sequence shown here is derived from an EMBL/GenBank/DDBJ whole genome shotgun (WGS) entry which is preliminary data.</text>
</comment>
<dbReference type="EMBL" id="JASCZI010092075">
    <property type="protein sequence ID" value="MED6151811.1"/>
    <property type="molecule type" value="Genomic_DNA"/>
</dbReference>